<feature type="compositionally biased region" description="Low complexity" evidence="9">
    <location>
        <begin position="723"/>
        <end position="738"/>
    </location>
</feature>
<keyword evidence="5 10" id="KW-1133">Transmembrane helix</keyword>
<dbReference type="InterPro" id="IPR008803">
    <property type="entry name" value="RHD3/Sey1"/>
</dbReference>
<accession>A0AAV5I375</accession>
<keyword evidence="2" id="KW-0547">Nucleotide-binding</keyword>
<reference evidence="12 13" key="1">
    <citation type="journal article" date="2021" name="Commun. Biol.">
        <title>The genome of Shorea leprosula (Dipterocarpaceae) highlights the ecological relevance of drought in aseasonal tropical rainforests.</title>
        <authorList>
            <person name="Ng K.K.S."/>
            <person name="Kobayashi M.J."/>
            <person name="Fawcett J.A."/>
            <person name="Hatakeyama M."/>
            <person name="Paape T."/>
            <person name="Ng C.H."/>
            <person name="Ang C.C."/>
            <person name="Tnah L.H."/>
            <person name="Lee C.T."/>
            <person name="Nishiyama T."/>
            <person name="Sese J."/>
            <person name="O'Brien M.J."/>
            <person name="Copetti D."/>
            <person name="Mohd Noor M.I."/>
            <person name="Ong R.C."/>
            <person name="Putra M."/>
            <person name="Sireger I.Z."/>
            <person name="Indrioko S."/>
            <person name="Kosugi Y."/>
            <person name="Izuno A."/>
            <person name="Isagi Y."/>
            <person name="Lee S.L."/>
            <person name="Shimizu K.K."/>
        </authorList>
    </citation>
    <scope>NUCLEOTIDE SEQUENCE [LARGE SCALE GENOMIC DNA]</scope>
    <source>
        <strain evidence="12">214</strain>
    </source>
</reference>
<keyword evidence="1 10" id="KW-0812">Transmembrane</keyword>
<comment type="caution">
    <text evidence="12">The sequence shown here is derived from an EMBL/GenBank/DDBJ whole genome shotgun (WGS) entry which is preliminary data.</text>
</comment>
<dbReference type="SUPFAM" id="SSF52540">
    <property type="entry name" value="P-loop containing nucleoside triphosphate hydrolases"/>
    <property type="match status" value="1"/>
</dbReference>
<dbReference type="Pfam" id="PF20428">
    <property type="entry name" value="Sey1_3HB"/>
    <property type="match status" value="2"/>
</dbReference>
<protein>
    <recommendedName>
        <fullName evidence="11">GB1/RHD3-type G domain-containing protein</fullName>
    </recommendedName>
</protein>
<dbReference type="GO" id="GO:0005783">
    <property type="term" value="C:endoplasmic reticulum"/>
    <property type="evidence" value="ECO:0007669"/>
    <property type="project" value="TreeGrafter"/>
</dbReference>
<feature type="compositionally biased region" description="Polar residues" evidence="9">
    <location>
        <begin position="706"/>
        <end position="722"/>
    </location>
</feature>
<dbReference type="PROSITE" id="PS51715">
    <property type="entry name" value="G_GB1_RHD3"/>
    <property type="match status" value="1"/>
</dbReference>
<dbReference type="EMBL" id="BPVZ01000006">
    <property type="protein sequence ID" value="GKU92704.1"/>
    <property type="molecule type" value="Genomic_DNA"/>
</dbReference>
<evidence type="ECO:0000313" key="12">
    <source>
        <dbReference type="EMBL" id="GKU92704.1"/>
    </source>
</evidence>
<feature type="transmembrane region" description="Helical" evidence="10">
    <location>
        <begin position="493"/>
        <end position="510"/>
    </location>
</feature>
<evidence type="ECO:0000256" key="8">
    <source>
        <dbReference type="PROSITE-ProRule" id="PRU01052"/>
    </source>
</evidence>
<gene>
    <name evidence="12" type="ORF">SLEP1_g6397</name>
</gene>
<dbReference type="GO" id="GO:0003924">
    <property type="term" value="F:GTPase activity"/>
    <property type="evidence" value="ECO:0007669"/>
    <property type="project" value="TreeGrafter"/>
</dbReference>
<evidence type="ECO:0000259" key="11">
    <source>
        <dbReference type="PROSITE" id="PS51715"/>
    </source>
</evidence>
<organism evidence="12 13">
    <name type="scientific">Rubroshorea leprosula</name>
    <dbReference type="NCBI Taxonomy" id="152421"/>
    <lineage>
        <taxon>Eukaryota</taxon>
        <taxon>Viridiplantae</taxon>
        <taxon>Streptophyta</taxon>
        <taxon>Embryophyta</taxon>
        <taxon>Tracheophyta</taxon>
        <taxon>Spermatophyta</taxon>
        <taxon>Magnoliopsida</taxon>
        <taxon>eudicotyledons</taxon>
        <taxon>Gunneridae</taxon>
        <taxon>Pentapetalae</taxon>
        <taxon>rosids</taxon>
        <taxon>malvids</taxon>
        <taxon>Malvales</taxon>
        <taxon>Dipterocarpaceae</taxon>
        <taxon>Rubroshorea</taxon>
    </lineage>
</organism>
<dbReference type="Gene3D" id="1.20.1180.10">
    <property type="entry name" value="Udp N-acetylglucosamine O-acyltransferase, C-terminal domain"/>
    <property type="match status" value="1"/>
</dbReference>
<evidence type="ECO:0000256" key="9">
    <source>
        <dbReference type="SAM" id="MobiDB-lite"/>
    </source>
</evidence>
<feature type="transmembrane region" description="Helical" evidence="10">
    <location>
        <begin position="612"/>
        <end position="631"/>
    </location>
</feature>
<dbReference type="PANTHER" id="PTHR45923">
    <property type="entry name" value="PROTEIN SEY1"/>
    <property type="match status" value="1"/>
</dbReference>
<name>A0AAV5I375_9ROSI</name>
<dbReference type="InterPro" id="IPR027417">
    <property type="entry name" value="P-loop_NTPase"/>
</dbReference>
<keyword evidence="6" id="KW-0342">GTP-binding</keyword>
<evidence type="ECO:0000256" key="4">
    <source>
        <dbReference type="ARBA" id="ARBA00022824"/>
    </source>
</evidence>
<keyword evidence="7 10" id="KW-0472">Membrane</keyword>
<dbReference type="AlphaFoldDB" id="A0AAV5I375"/>
<dbReference type="InterPro" id="IPR046758">
    <property type="entry name" value="Sey1/RHD3-like_3HB"/>
</dbReference>
<dbReference type="GO" id="GO:0005525">
    <property type="term" value="F:GTP binding"/>
    <property type="evidence" value="ECO:0007669"/>
    <property type="project" value="UniProtKB-KW"/>
</dbReference>
<evidence type="ECO:0000256" key="1">
    <source>
        <dbReference type="ARBA" id="ARBA00022692"/>
    </source>
</evidence>
<evidence type="ECO:0000256" key="6">
    <source>
        <dbReference type="ARBA" id="ARBA00023134"/>
    </source>
</evidence>
<dbReference type="GO" id="GO:0016320">
    <property type="term" value="P:endoplasmic reticulum membrane fusion"/>
    <property type="evidence" value="ECO:0007669"/>
    <property type="project" value="TreeGrafter"/>
</dbReference>
<feature type="region of interest" description="Disordered" evidence="9">
    <location>
        <begin position="693"/>
        <end position="764"/>
    </location>
</feature>
<dbReference type="InterPro" id="IPR030386">
    <property type="entry name" value="G_GB1_RHD3_dom"/>
</dbReference>
<sequence length="764" mass="85799">MPLILQDDTTFEKQSALFALAIADIVLINMWCHDIGREQAANKPLLKTVFQVMLRLFSPRKTTLLFVIRDKTKTPLEHLEPVLREDIQKIWDSVRKPPARKNTPLSEFFNVEVTALSSYEEKEEQFKEQVSQLRQRFFNSISPGGLAGDRQGVVPASGFSFSAQQIWKVIKENKDLNLPAHKVMVATVRCEEIADEKLRCLTTDEAWMALEEAVQSGAVSGFGRKLSSILDTYFSEYDMEAIYFDEGVRNAKRQQLESKVLDFVYPAYTKLLGHLRFKALEDFKSRLEEMLNEGEGFAASVCACSGSCMLEFDRRCADAAIKQANWDASKVREKLRRDVDGHASSVRGAKLSELVANCEKQLSQTLTEPVEALLDAGGKDTWASIRKLLKRETETAVSQFSTAISGFELDQATIDKMVQNLRDYARNVVEKKAREEAGKVLIHMKDRFSTVFSHDNESMPRVWTGKEDIKTITKDARAAVICLFILFMKGSKVSLLLILFYCVIQVLFLLQSLRLLSVMAAICLNEKPDNIENTLFSSLLDGTMAVSSSQDRSIVTSADPLASSTWEEVSPKDTLITPVQCKSLWRQFKAETEYTVTQAISAQEAHRRSNNWLPPPWAIVAMVVLGFNEFMMLLRNPLYLMVLFVLYLLSKALWVQMDVAEQFQHGTLAGLISISSRFLPTVMNLLKRLAEEAQGHTTPEAPRPSPSLSAHSLRSQGQPNPMSASVPESSVSSNISSSDGDTEYSSPNITHRRSVRVQEAELSL</sequence>
<keyword evidence="13" id="KW-1185">Reference proteome</keyword>
<evidence type="ECO:0000256" key="7">
    <source>
        <dbReference type="ARBA" id="ARBA00023136"/>
    </source>
</evidence>
<evidence type="ECO:0000313" key="13">
    <source>
        <dbReference type="Proteomes" id="UP001054252"/>
    </source>
</evidence>
<keyword evidence="4" id="KW-0256">Endoplasmic reticulum</keyword>
<keyword evidence="3" id="KW-0378">Hydrolase</keyword>
<dbReference type="PANTHER" id="PTHR45923:SF20">
    <property type="entry name" value="PROTEIN ROOT HAIR DEFECTIVE 3 HOMOLOG 2"/>
    <property type="match status" value="1"/>
</dbReference>
<evidence type="ECO:0000256" key="10">
    <source>
        <dbReference type="SAM" id="Phobius"/>
    </source>
</evidence>
<feature type="transmembrane region" description="Helical" evidence="10">
    <location>
        <begin position="638"/>
        <end position="657"/>
    </location>
</feature>
<evidence type="ECO:0000256" key="2">
    <source>
        <dbReference type="ARBA" id="ARBA00022741"/>
    </source>
</evidence>
<feature type="domain" description="GB1/RHD3-type G" evidence="11">
    <location>
        <begin position="1"/>
        <end position="150"/>
    </location>
</feature>
<evidence type="ECO:0000256" key="5">
    <source>
        <dbReference type="ARBA" id="ARBA00022989"/>
    </source>
</evidence>
<dbReference type="Pfam" id="PF05879">
    <property type="entry name" value="RHD3_GTPase"/>
    <property type="match status" value="1"/>
</dbReference>
<dbReference type="Proteomes" id="UP001054252">
    <property type="component" value="Unassembled WGS sequence"/>
</dbReference>
<dbReference type="InterPro" id="IPR037157">
    <property type="entry name" value="Acetyltransf_C_sf"/>
</dbReference>
<evidence type="ECO:0000256" key="3">
    <source>
        <dbReference type="ARBA" id="ARBA00022801"/>
    </source>
</evidence>
<comment type="similarity">
    <text evidence="8">Belongs to the TRAFAC class dynamin-like GTPase superfamily. GB1/RHD3 GTPase family.</text>
</comment>
<proteinExistence type="inferred from homology"/>